<dbReference type="STRING" id="1163617.SCD_n02811"/>
<organism evidence="1 2">
    <name type="scientific">Sulfuricella denitrificans (strain DSM 22764 / NBRC 105220 / skB26)</name>
    <dbReference type="NCBI Taxonomy" id="1163617"/>
    <lineage>
        <taxon>Bacteria</taxon>
        <taxon>Pseudomonadati</taxon>
        <taxon>Pseudomonadota</taxon>
        <taxon>Betaproteobacteria</taxon>
        <taxon>Nitrosomonadales</taxon>
        <taxon>Sulfuricellaceae</taxon>
        <taxon>Sulfuricella</taxon>
    </lineage>
</organism>
<dbReference type="HOGENOM" id="CLU_118537_0_0_4"/>
<protein>
    <recommendedName>
        <fullName evidence="3">Fimbrial assembly family protein</fullName>
    </recommendedName>
</protein>
<evidence type="ECO:0000313" key="2">
    <source>
        <dbReference type="Proteomes" id="UP000015559"/>
    </source>
</evidence>
<dbReference type="OrthoDB" id="8703192at2"/>
<name>S6ABA0_SULDS</name>
<accession>S6ABA0</accession>
<gene>
    <name evidence="1" type="ORF">SCD_n02811</name>
</gene>
<dbReference type="eggNOG" id="ENOG5032YN4">
    <property type="taxonomic scope" value="Bacteria"/>
</dbReference>
<reference evidence="1 2" key="1">
    <citation type="journal article" date="2012" name="Appl. Environ. Microbiol.">
        <title>Draft genome sequence of a psychrotolerant sulfur-oxidizing bacterium, Sulfuricella denitrificans skB26, and proteomic insights into cold adaptation.</title>
        <authorList>
            <person name="Watanabe T."/>
            <person name="Kojima H."/>
            <person name="Fukui M."/>
        </authorList>
    </citation>
    <scope>NUCLEOTIDE SEQUENCE [LARGE SCALE GENOMIC DNA]</scope>
    <source>
        <strain evidence="2">skB26</strain>
    </source>
</reference>
<dbReference type="RefSeq" id="WP_009207429.1">
    <property type="nucleotide sequence ID" value="NC_022357.1"/>
</dbReference>
<dbReference type="EMBL" id="AP013066">
    <property type="protein sequence ID" value="BAN36610.1"/>
    <property type="molecule type" value="Genomic_DNA"/>
</dbReference>
<proteinExistence type="predicted"/>
<evidence type="ECO:0000313" key="1">
    <source>
        <dbReference type="EMBL" id="BAN36610.1"/>
    </source>
</evidence>
<evidence type="ECO:0008006" key="3">
    <source>
        <dbReference type="Google" id="ProtNLM"/>
    </source>
</evidence>
<dbReference type="KEGG" id="sdr:SCD_n02811"/>
<dbReference type="Pfam" id="PF05137">
    <property type="entry name" value="PilN"/>
    <property type="match status" value="1"/>
</dbReference>
<dbReference type="AlphaFoldDB" id="S6ABA0"/>
<dbReference type="Proteomes" id="UP000015559">
    <property type="component" value="Chromosome"/>
</dbReference>
<sequence length="178" mass="19614">MAAPILTLDFKRNPFLRRSMGAWLLLGGACAGVAAALSFAEADQALLQISQQTAELQQEYAPLAGPKSTMDVTQLAADIKHANDIIHQLNLPWDKLFMALESTANNQVALLSIQPDARKQLIHISGEAKNLDTILDYIAQLRSQETLAQITLTSHEIKQQDPDKPVRFSLSAKWTPTR</sequence>
<keyword evidence="2" id="KW-1185">Reference proteome</keyword>
<dbReference type="InterPro" id="IPR007813">
    <property type="entry name" value="PilN"/>
</dbReference>